<dbReference type="Proteomes" id="UP001596039">
    <property type="component" value="Unassembled WGS sequence"/>
</dbReference>
<name>A0ABW0NRL7_9MICO</name>
<dbReference type="InterPro" id="IPR001763">
    <property type="entry name" value="Rhodanese-like_dom"/>
</dbReference>
<evidence type="ECO:0000313" key="3">
    <source>
        <dbReference type="Proteomes" id="UP001596039"/>
    </source>
</evidence>
<dbReference type="Pfam" id="PF00581">
    <property type="entry name" value="Rhodanese"/>
    <property type="match status" value="1"/>
</dbReference>
<dbReference type="CDD" id="cd00158">
    <property type="entry name" value="RHOD"/>
    <property type="match status" value="1"/>
</dbReference>
<dbReference type="InterPro" id="IPR036873">
    <property type="entry name" value="Rhodanese-like_dom_sf"/>
</dbReference>
<protein>
    <submittedName>
        <fullName evidence="2">Rhodanese-like domain-containing protein</fullName>
    </submittedName>
</protein>
<dbReference type="PANTHER" id="PTHR43031:SF1">
    <property type="entry name" value="PYRIDINE NUCLEOTIDE-DISULPHIDE OXIDOREDUCTASE"/>
    <property type="match status" value="1"/>
</dbReference>
<proteinExistence type="predicted"/>
<gene>
    <name evidence="2" type="ORF">ACFPJ4_12650</name>
</gene>
<reference evidence="3" key="1">
    <citation type="journal article" date="2019" name="Int. J. Syst. Evol. Microbiol.">
        <title>The Global Catalogue of Microorganisms (GCM) 10K type strain sequencing project: providing services to taxonomists for standard genome sequencing and annotation.</title>
        <authorList>
            <consortium name="The Broad Institute Genomics Platform"/>
            <consortium name="The Broad Institute Genome Sequencing Center for Infectious Disease"/>
            <person name="Wu L."/>
            <person name="Ma J."/>
        </authorList>
    </citation>
    <scope>NUCLEOTIDE SEQUENCE [LARGE SCALE GENOMIC DNA]</scope>
    <source>
        <strain evidence="3">CGMCC 4.6997</strain>
    </source>
</reference>
<dbReference type="PANTHER" id="PTHR43031">
    <property type="entry name" value="FAD-DEPENDENT OXIDOREDUCTASE"/>
    <property type="match status" value="1"/>
</dbReference>
<keyword evidence="3" id="KW-1185">Reference proteome</keyword>
<sequence length="119" mass="12617">MSIFSRLFAKPFATVDGATARRIVEEGGLLVDVRSIAEWNAGHAPAATHLPLESVEQRAHRLPSGVHLVTVCKSGMRSASAARILAAKGYEVSSVRGGMSAWRHAGGRVVNKNGREGTV</sequence>
<dbReference type="InterPro" id="IPR050229">
    <property type="entry name" value="GlpE_sulfurtransferase"/>
</dbReference>
<accession>A0ABW0NRL7</accession>
<evidence type="ECO:0000259" key="1">
    <source>
        <dbReference type="PROSITE" id="PS50206"/>
    </source>
</evidence>
<feature type="domain" description="Rhodanese" evidence="1">
    <location>
        <begin position="24"/>
        <end position="111"/>
    </location>
</feature>
<dbReference type="EMBL" id="JBHSMG010000003">
    <property type="protein sequence ID" value="MFC5503091.1"/>
    <property type="molecule type" value="Genomic_DNA"/>
</dbReference>
<dbReference type="SUPFAM" id="SSF52821">
    <property type="entry name" value="Rhodanese/Cell cycle control phosphatase"/>
    <property type="match status" value="1"/>
</dbReference>
<comment type="caution">
    <text evidence="2">The sequence shown here is derived from an EMBL/GenBank/DDBJ whole genome shotgun (WGS) entry which is preliminary data.</text>
</comment>
<dbReference type="Gene3D" id="3.40.250.10">
    <property type="entry name" value="Rhodanese-like domain"/>
    <property type="match status" value="1"/>
</dbReference>
<organism evidence="2 3">
    <name type="scientific">Lysinimonas soli</name>
    <dbReference type="NCBI Taxonomy" id="1074233"/>
    <lineage>
        <taxon>Bacteria</taxon>
        <taxon>Bacillati</taxon>
        <taxon>Actinomycetota</taxon>
        <taxon>Actinomycetes</taxon>
        <taxon>Micrococcales</taxon>
        <taxon>Microbacteriaceae</taxon>
        <taxon>Lysinimonas</taxon>
    </lineage>
</organism>
<dbReference type="PROSITE" id="PS50206">
    <property type="entry name" value="RHODANESE_3"/>
    <property type="match status" value="1"/>
</dbReference>
<evidence type="ECO:0000313" key="2">
    <source>
        <dbReference type="EMBL" id="MFC5503091.1"/>
    </source>
</evidence>
<dbReference type="RefSeq" id="WP_386740804.1">
    <property type="nucleotide sequence ID" value="NZ_JBHSMG010000003.1"/>
</dbReference>
<dbReference type="SMART" id="SM00450">
    <property type="entry name" value="RHOD"/>
    <property type="match status" value="1"/>
</dbReference>